<dbReference type="SUPFAM" id="SSF46785">
    <property type="entry name" value="Winged helix' DNA-binding domain"/>
    <property type="match status" value="1"/>
</dbReference>
<dbReference type="AlphaFoldDB" id="U4TVP5"/>
<name>U4TVP5_9LACO</name>
<dbReference type="Gene3D" id="1.10.10.10">
    <property type="entry name" value="Winged helix-like DNA-binding domain superfamily/Winged helix DNA-binding domain"/>
    <property type="match status" value="1"/>
</dbReference>
<evidence type="ECO:0000256" key="1">
    <source>
        <dbReference type="ARBA" id="ARBA00023015"/>
    </source>
</evidence>
<sequence>MVTAEYAYSHDLEIAMVAQMALSSHLTLPDDLTGKTAGLALSPTARAVLAALDQQHALALLEIISASDVAGFSIPAFAAITSRWTPAELISVMLGVPSAATADTWPAVAAILQTQEKELPVLVGQYVFDHQTTFINDLQSYLTALASRFSATDFSSADAAAKSFKGHIETRLKTNDPLALAEDLMGKQFRNRGPYQRFYFVPTFFGPTIRLFGKQQTLFIHVPTQPLDQAAIVTAWKALADETRYQLIRLLDDNGPLRAVDLADQVGFSAPTISHHLDVLYRAGLVHIEPVGRAKYYSLNRARFRQLELVMQRLSEPKPRTR</sequence>
<dbReference type="PROSITE" id="PS50987">
    <property type="entry name" value="HTH_ARSR_2"/>
    <property type="match status" value="1"/>
</dbReference>
<dbReference type="InterPro" id="IPR036390">
    <property type="entry name" value="WH_DNA-bd_sf"/>
</dbReference>
<keyword evidence="6" id="KW-1185">Reference proteome</keyword>
<dbReference type="InterPro" id="IPR011991">
    <property type="entry name" value="ArsR-like_HTH"/>
</dbReference>
<dbReference type="HOGENOM" id="CLU_791772_0_0_9"/>
<keyword evidence="1" id="KW-0805">Transcription regulation</keyword>
<dbReference type="SMART" id="SM00347">
    <property type="entry name" value="HTH_MARR"/>
    <property type="match status" value="1"/>
</dbReference>
<dbReference type="Proteomes" id="UP000030647">
    <property type="component" value="Unassembled WGS sequence"/>
</dbReference>
<dbReference type="STRING" id="1231336.L248_1989"/>
<dbReference type="InterPro" id="IPR000835">
    <property type="entry name" value="HTH_MarR-typ"/>
</dbReference>
<evidence type="ECO:0000256" key="2">
    <source>
        <dbReference type="ARBA" id="ARBA00023125"/>
    </source>
</evidence>
<dbReference type="PANTHER" id="PTHR33154:SF33">
    <property type="entry name" value="TRANSCRIPTIONAL REPRESSOR SDPR"/>
    <property type="match status" value="1"/>
</dbReference>
<evidence type="ECO:0000259" key="4">
    <source>
        <dbReference type="PROSITE" id="PS50987"/>
    </source>
</evidence>
<evidence type="ECO:0000313" key="5">
    <source>
        <dbReference type="EMBL" id="ERL65913.1"/>
    </source>
</evidence>
<evidence type="ECO:0000256" key="3">
    <source>
        <dbReference type="ARBA" id="ARBA00023163"/>
    </source>
</evidence>
<dbReference type="InterPro" id="IPR001845">
    <property type="entry name" value="HTH_ArsR_DNA-bd_dom"/>
</dbReference>
<evidence type="ECO:0000313" key="6">
    <source>
        <dbReference type="Proteomes" id="UP000030647"/>
    </source>
</evidence>
<protein>
    <recommendedName>
        <fullName evidence="4">HTH arsR-type domain-containing protein</fullName>
    </recommendedName>
</protein>
<dbReference type="EMBL" id="KI271584">
    <property type="protein sequence ID" value="ERL65913.1"/>
    <property type="molecule type" value="Genomic_DNA"/>
</dbReference>
<dbReference type="eggNOG" id="COG0640">
    <property type="taxonomic scope" value="Bacteria"/>
</dbReference>
<dbReference type="CDD" id="cd00090">
    <property type="entry name" value="HTH_ARSR"/>
    <property type="match status" value="1"/>
</dbReference>
<organism evidence="5 6">
    <name type="scientific">Schleiferilactobacillus shenzhenensis LY-73</name>
    <dbReference type="NCBI Taxonomy" id="1231336"/>
    <lineage>
        <taxon>Bacteria</taxon>
        <taxon>Bacillati</taxon>
        <taxon>Bacillota</taxon>
        <taxon>Bacilli</taxon>
        <taxon>Lactobacillales</taxon>
        <taxon>Lactobacillaceae</taxon>
        <taxon>Schleiferilactobacillus</taxon>
    </lineage>
</organism>
<dbReference type="InterPro" id="IPR036388">
    <property type="entry name" value="WH-like_DNA-bd_sf"/>
</dbReference>
<dbReference type="Pfam" id="PF01022">
    <property type="entry name" value="HTH_5"/>
    <property type="match status" value="1"/>
</dbReference>
<feature type="domain" description="HTH arsR-type" evidence="4">
    <location>
        <begin position="224"/>
        <end position="319"/>
    </location>
</feature>
<dbReference type="InterPro" id="IPR051081">
    <property type="entry name" value="HTH_MetalResp_TranReg"/>
</dbReference>
<dbReference type="NCBIfam" id="NF033788">
    <property type="entry name" value="HTH_metalloreg"/>
    <property type="match status" value="1"/>
</dbReference>
<keyword evidence="3" id="KW-0804">Transcription</keyword>
<dbReference type="PRINTS" id="PR00778">
    <property type="entry name" value="HTHARSR"/>
</dbReference>
<dbReference type="SMART" id="SM00418">
    <property type="entry name" value="HTH_ARSR"/>
    <property type="match status" value="1"/>
</dbReference>
<reference evidence="6" key="1">
    <citation type="journal article" date="2013" name="Genome Announc.">
        <title>Whole-Genome Sequencing of Lactobacillus shenzhenensis Strain LY-73T.</title>
        <authorList>
            <person name="Lin Z."/>
            <person name="Liu Z."/>
            <person name="Yang R."/>
            <person name="Zou Y."/>
            <person name="Wan D."/>
            <person name="Chen J."/>
            <person name="Guo M."/>
            <person name="Zhao J."/>
            <person name="Fang C."/>
            <person name="Yang R."/>
            <person name="Liu F."/>
        </authorList>
    </citation>
    <scope>NUCLEOTIDE SEQUENCE [LARGE SCALE GENOMIC DNA]</scope>
    <source>
        <strain evidence="6">LY-73</strain>
    </source>
</reference>
<dbReference type="RefSeq" id="WP_022528856.1">
    <property type="nucleotide sequence ID" value="NZ_KI271584.1"/>
</dbReference>
<proteinExistence type="predicted"/>
<keyword evidence="2" id="KW-0238">DNA-binding</keyword>
<accession>U4TVP5</accession>
<gene>
    <name evidence="5" type="ORF">L248_1989</name>
</gene>
<dbReference type="GO" id="GO:0003700">
    <property type="term" value="F:DNA-binding transcription factor activity"/>
    <property type="evidence" value="ECO:0007669"/>
    <property type="project" value="InterPro"/>
</dbReference>
<dbReference type="GO" id="GO:0003677">
    <property type="term" value="F:DNA binding"/>
    <property type="evidence" value="ECO:0007669"/>
    <property type="project" value="UniProtKB-KW"/>
</dbReference>
<dbReference type="PANTHER" id="PTHR33154">
    <property type="entry name" value="TRANSCRIPTIONAL REGULATOR, ARSR FAMILY"/>
    <property type="match status" value="1"/>
</dbReference>